<accession>A0A1F5TCK0</accession>
<dbReference type="AlphaFoldDB" id="A0A1F5TCK0"/>
<sequence length="67" mass="7795">MEDYAKLEERVKMRGTPEHTELIYSIPHVLNTAVICQDEKMVLKVIDTDCSLKETENRVEEFARQIG</sequence>
<protein>
    <submittedName>
        <fullName evidence="1">Uncharacterized protein</fullName>
    </submittedName>
</protein>
<organism evidence="1 2">
    <name type="scientific">Candidatus Falkowbacteria bacterium RIFOXYC2_FULL_48_21</name>
    <dbReference type="NCBI Taxonomy" id="1798005"/>
    <lineage>
        <taxon>Bacteria</taxon>
        <taxon>Candidatus Falkowiibacteriota</taxon>
    </lineage>
</organism>
<gene>
    <name evidence="1" type="ORF">A2482_01270</name>
</gene>
<dbReference type="EMBL" id="MFGM01000030">
    <property type="protein sequence ID" value="OGF36688.1"/>
    <property type="molecule type" value="Genomic_DNA"/>
</dbReference>
<comment type="caution">
    <text evidence="1">The sequence shown here is derived from an EMBL/GenBank/DDBJ whole genome shotgun (WGS) entry which is preliminary data.</text>
</comment>
<dbReference type="Proteomes" id="UP000178656">
    <property type="component" value="Unassembled WGS sequence"/>
</dbReference>
<proteinExistence type="predicted"/>
<evidence type="ECO:0000313" key="2">
    <source>
        <dbReference type="Proteomes" id="UP000178656"/>
    </source>
</evidence>
<evidence type="ECO:0000313" key="1">
    <source>
        <dbReference type="EMBL" id="OGF36688.1"/>
    </source>
</evidence>
<name>A0A1F5TCK0_9BACT</name>
<reference evidence="1 2" key="1">
    <citation type="journal article" date="2016" name="Nat. Commun.">
        <title>Thousands of microbial genomes shed light on interconnected biogeochemical processes in an aquifer system.</title>
        <authorList>
            <person name="Anantharaman K."/>
            <person name="Brown C.T."/>
            <person name="Hug L.A."/>
            <person name="Sharon I."/>
            <person name="Castelle C.J."/>
            <person name="Probst A.J."/>
            <person name="Thomas B.C."/>
            <person name="Singh A."/>
            <person name="Wilkins M.J."/>
            <person name="Karaoz U."/>
            <person name="Brodie E.L."/>
            <person name="Williams K.H."/>
            <person name="Hubbard S.S."/>
            <person name="Banfield J.F."/>
        </authorList>
    </citation>
    <scope>NUCLEOTIDE SEQUENCE [LARGE SCALE GENOMIC DNA]</scope>
</reference>